<evidence type="ECO:0000313" key="2">
    <source>
        <dbReference type="Proteomes" id="UP001162501"/>
    </source>
</evidence>
<accession>A0AC60A7T7</accession>
<protein>
    <submittedName>
        <fullName evidence="1">Uncharacterized protein</fullName>
    </submittedName>
</protein>
<name>A0AC60A7T7_RANTA</name>
<sequence>MAQRPPQRRPAPGLVSLAQCPPQRLTISPSGHPLPSSAPGMSQEHLGRPRPLPPPHQAVRKGMAPCRGPQLQEVGFSGGWRGRLGSVLQQPHPAGPGAASALPVAQSRRPSGLGPVVRAAGLTTGHCPLCLLGSRKPLLAAHPAPSPWEVLSTPGTIAFSCTRVRLVLQTKDHLSLEGDSSFKSSYLYPDIPSHLLQQLSQTLGLRPLLWHPFAPLCTAIPKLWEPKGGAPGGCEPMDRRDVFPALPIVWAEHDVTKSPGKLSAELGAFPKGTDPL</sequence>
<dbReference type="Proteomes" id="UP001162501">
    <property type="component" value="Chromosome 9"/>
</dbReference>
<dbReference type="EMBL" id="OX596093">
    <property type="protein sequence ID" value="CAN0567320.1"/>
    <property type="molecule type" value="Genomic_DNA"/>
</dbReference>
<evidence type="ECO:0000313" key="1">
    <source>
        <dbReference type="EMBL" id="CAN0567320.1"/>
    </source>
</evidence>
<proteinExistence type="predicted"/>
<gene>
    <name evidence="1" type="ORF">MRATA1EN22A_LOCUS27620</name>
</gene>
<organism evidence="1 2">
    <name type="scientific">Rangifer tarandus platyrhynchus</name>
    <name type="common">Svalbard reindeer</name>
    <dbReference type="NCBI Taxonomy" id="3082113"/>
    <lineage>
        <taxon>Eukaryota</taxon>
        <taxon>Metazoa</taxon>
        <taxon>Chordata</taxon>
        <taxon>Craniata</taxon>
        <taxon>Vertebrata</taxon>
        <taxon>Euteleostomi</taxon>
        <taxon>Mammalia</taxon>
        <taxon>Eutheria</taxon>
        <taxon>Laurasiatheria</taxon>
        <taxon>Artiodactyla</taxon>
        <taxon>Ruminantia</taxon>
        <taxon>Pecora</taxon>
        <taxon>Cervidae</taxon>
        <taxon>Odocoileinae</taxon>
        <taxon>Rangifer</taxon>
    </lineage>
</organism>
<reference evidence="1" key="1">
    <citation type="submission" date="2023-05" db="EMBL/GenBank/DDBJ databases">
        <authorList>
            <consortium name="ELIXIR-Norway"/>
        </authorList>
    </citation>
    <scope>NUCLEOTIDE SEQUENCE</scope>
</reference>
<reference evidence="1" key="2">
    <citation type="submission" date="2025-03" db="EMBL/GenBank/DDBJ databases">
        <authorList>
            <consortium name="ELIXIR-Norway"/>
            <consortium name="Elixir Norway"/>
        </authorList>
    </citation>
    <scope>NUCLEOTIDE SEQUENCE</scope>
</reference>